<protein>
    <submittedName>
        <fullName evidence="1">Uncharacterized protein</fullName>
    </submittedName>
</protein>
<evidence type="ECO:0000313" key="2">
    <source>
        <dbReference type="Proteomes" id="UP000775547"/>
    </source>
</evidence>
<proteinExistence type="predicted"/>
<name>A0A9P7FXK8_9AGAR</name>
<accession>A0A9P7FXK8</accession>
<gene>
    <name evidence="1" type="ORF">DXG03_008806</name>
</gene>
<organism evidence="1 2">
    <name type="scientific">Asterophora parasitica</name>
    <dbReference type="NCBI Taxonomy" id="117018"/>
    <lineage>
        <taxon>Eukaryota</taxon>
        <taxon>Fungi</taxon>
        <taxon>Dikarya</taxon>
        <taxon>Basidiomycota</taxon>
        <taxon>Agaricomycotina</taxon>
        <taxon>Agaricomycetes</taxon>
        <taxon>Agaricomycetidae</taxon>
        <taxon>Agaricales</taxon>
        <taxon>Tricholomatineae</taxon>
        <taxon>Lyophyllaceae</taxon>
        <taxon>Asterophora</taxon>
    </lineage>
</organism>
<reference evidence="1" key="2">
    <citation type="submission" date="2021-10" db="EMBL/GenBank/DDBJ databases">
        <title>Phylogenomics reveals ancestral predisposition of the termite-cultivated fungus Termitomyces towards a domesticated lifestyle.</title>
        <authorList>
            <person name="Auxier B."/>
            <person name="Grum-Grzhimaylo A."/>
            <person name="Cardenas M.E."/>
            <person name="Lodge J.D."/>
            <person name="Laessoe T."/>
            <person name="Pedersen O."/>
            <person name="Smith M.E."/>
            <person name="Kuyper T.W."/>
            <person name="Franco-Molano E.A."/>
            <person name="Baroni T.J."/>
            <person name="Aanen D.K."/>
        </authorList>
    </citation>
    <scope>NUCLEOTIDE SEQUENCE</scope>
    <source>
        <strain evidence="1">AP01</strain>
        <tissue evidence="1">Mycelium</tissue>
    </source>
</reference>
<dbReference type="Proteomes" id="UP000775547">
    <property type="component" value="Unassembled WGS sequence"/>
</dbReference>
<dbReference type="EMBL" id="JABCKV010000772">
    <property type="protein sequence ID" value="KAG5640397.1"/>
    <property type="molecule type" value="Genomic_DNA"/>
</dbReference>
<comment type="caution">
    <text evidence="1">The sequence shown here is derived from an EMBL/GenBank/DDBJ whole genome shotgun (WGS) entry which is preliminary data.</text>
</comment>
<evidence type="ECO:0000313" key="1">
    <source>
        <dbReference type="EMBL" id="KAG5640397.1"/>
    </source>
</evidence>
<keyword evidence="2" id="KW-1185">Reference proteome</keyword>
<reference evidence="1" key="1">
    <citation type="submission" date="2020-07" db="EMBL/GenBank/DDBJ databases">
        <authorList>
            <person name="Nieuwenhuis M."/>
            <person name="Van De Peppel L.J.J."/>
        </authorList>
    </citation>
    <scope>NUCLEOTIDE SEQUENCE</scope>
    <source>
        <strain evidence="1">AP01</strain>
        <tissue evidence="1">Mycelium</tissue>
    </source>
</reference>
<dbReference type="AlphaFoldDB" id="A0A9P7FXK8"/>
<sequence>MGSIQERIEAEVDILSRVENHSGLSMAPHALPAVLMKTERQVEKVQGDRKVW</sequence>